<dbReference type="Gene3D" id="3.40.50.880">
    <property type="match status" value="1"/>
</dbReference>
<dbReference type="AlphaFoldDB" id="A0A8H6L136"/>
<evidence type="ECO:0000313" key="3">
    <source>
        <dbReference type="Proteomes" id="UP000578531"/>
    </source>
</evidence>
<dbReference type="Pfam" id="PF02769">
    <property type="entry name" value="AIRS_C"/>
    <property type="match status" value="1"/>
</dbReference>
<dbReference type="GeneID" id="59291808"/>
<dbReference type="Pfam" id="PF13507">
    <property type="entry name" value="GATase_5"/>
    <property type="match status" value="1"/>
</dbReference>
<dbReference type="GO" id="GO:0004642">
    <property type="term" value="F:phosphoribosylformylglycinamidine synthase activity"/>
    <property type="evidence" value="ECO:0007669"/>
    <property type="project" value="TreeGrafter"/>
</dbReference>
<dbReference type="PANTHER" id="PTHR10099:SF1">
    <property type="entry name" value="PHOSPHORIBOSYLFORMYLGLYCINAMIDINE SYNTHASE"/>
    <property type="match status" value="1"/>
</dbReference>
<dbReference type="InterPro" id="IPR010918">
    <property type="entry name" value="PurM-like_C_dom"/>
</dbReference>
<dbReference type="InterPro" id="IPR029062">
    <property type="entry name" value="Class_I_gatase-like"/>
</dbReference>
<dbReference type="SUPFAM" id="SSF56042">
    <property type="entry name" value="PurM C-terminal domain-like"/>
    <property type="match status" value="1"/>
</dbReference>
<dbReference type="PANTHER" id="PTHR10099">
    <property type="entry name" value="PHOSPHORIBOSYLFORMYLGLYCINAMIDINE SYNTHASE"/>
    <property type="match status" value="1"/>
</dbReference>
<organism evidence="2 3">
    <name type="scientific">Letharia columbiana</name>
    <dbReference type="NCBI Taxonomy" id="112416"/>
    <lineage>
        <taxon>Eukaryota</taxon>
        <taxon>Fungi</taxon>
        <taxon>Dikarya</taxon>
        <taxon>Ascomycota</taxon>
        <taxon>Pezizomycotina</taxon>
        <taxon>Lecanoromycetes</taxon>
        <taxon>OSLEUM clade</taxon>
        <taxon>Lecanoromycetidae</taxon>
        <taxon>Lecanorales</taxon>
        <taxon>Lecanorineae</taxon>
        <taxon>Parmeliaceae</taxon>
        <taxon>Letharia</taxon>
    </lineage>
</organism>
<accession>A0A8H6L136</accession>
<dbReference type="OrthoDB" id="6666987at2759"/>
<dbReference type="EMBL" id="JACCJC010000055">
    <property type="protein sequence ID" value="KAF6231629.1"/>
    <property type="molecule type" value="Genomic_DNA"/>
</dbReference>
<comment type="caution">
    <text evidence="2">The sequence shown here is derived from an EMBL/GenBank/DDBJ whole genome shotgun (WGS) entry which is preliminary data.</text>
</comment>
<reference evidence="2 3" key="1">
    <citation type="journal article" date="2020" name="Genomics">
        <title>Complete, high-quality genomes from long-read metagenomic sequencing of two wolf lichen thalli reveals enigmatic genome architecture.</title>
        <authorList>
            <person name="McKenzie S.K."/>
            <person name="Walston R.F."/>
            <person name="Allen J.L."/>
        </authorList>
    </citation>
    <scope>NUCLEOTIDE SEQUENCE [LARGE SCALE GENOMIC DNA]</scope>
    <source>
        <strain evidence="2">WasteWater2</strain>
    </source>
</reference>
<dbReference type="InterPro" id="IPR036676">
    <property type="entry name" value="PurM-like_C_sf"/>
</dbReference>
<name>A0A8H6L136_9LECA</name>
<protein>
    <recommendedName>
        <fullName evidence="1">PurM-like C-terminal domain-containing protein</fullName>
    </recommendedName>
</protein>
<evidence type="ECO:0000313" key="2">
    <source>
        <dbReference type="EMBL" id="KAF6231629.1"/>
    </source>
</evidence>
<dbReference type="Gene3D" id="3.90.650.10">
    <property type="entry name" value="PurM-like C-terminal domain"/>
    <property type="match status" value="1"/>
</dbReference>
<proteinExistence type="predicted"/>
<keyword evidence="3" id="KW-1185">Reference proteome</keyword>
<evidence type="ECO:0000259" key="1">
    <source>
        <dbReference type="Pfam" id="PF02769"/>
    </source>
</evidence>
<dbReference type="GO" id="GO:0006164">
    <property type="term" value="P:purine nucleotide biosynthetic process"/>
    <property type="evidence" value="ECO:0007669"/>
    <property type="project" value="TreeGrafter"/>
</dbReference>
<feature type="domain" description="PurM-like C-terminal" evidence="1">
    <location>
        <begin position="10"/>
        <end position="121"/>
    </location>
</feature>
<gene>
    <name evidence="2" type="ORF">HO173_010161</name>
</gene>
<dbReference type="GO" id="GO:0005737">
    <property type="term" value="C:cytoplasm"/>
    <property type="evidence" value="ECO:0007669"/>
    <property type="project" value="TreeGrafter"/>
</dbReference>
<dbReference type="RefSeq" id="XP_037161061.1">
    <property type="nucleotide sequence ID" value="XM_037312047.1"/>
</dbReference>
<dbReference type="SUPFAM" id="SSF52317">
    <property type="entry name" value="Class I glutamine amidotransferase-like"/>
    <property type="match status" value="1"/>
</dbReference>
<sequence length="288" mass="31664">MPDVRKVQFLKDFFYAIEEAHDSGVVLAYHDAGSDGGIFTAIVEMIFAGRCGASLLLENFCRNETADIISTLFTEELAAVFQVGKRDETMFKRCFANCGPPPEMIERIGTVTSDQELSIYHNADPASLLYRNRRSELQKFWSSTSYHMQRVRNNPDCADTEQATFEDDSDPGLSYNITFGPAEPLHGKSFLNSAPSLASKFSQRLSLKQKPLVAILREQGVNGAKEMAYAGFLAEDVHMTDLIYGRKSFSSFVGLTACGGFSDGDVLGAGRGSEYSFALISSCGMLKN</sequence>
<dbReference type="Proteomes" id="UP000578531">
    <property type="component" value="Unassembled WGS sequence"/>
</dbReference>